<dbReference type="InterPro" id="IPR049233">
    <property type="entry name" value="DUF6830"/>
</dbReference>
<dbReference type="AlphaFoldDB" id="A0A0H2RSY1"/>
<dbReference type="EMBL" id="KQ086114">
    <property type="protein sequence ID" value="KLO07926.1"/>
    <property type="molecule type" value="Genomic_DNA"/>
</dbReference>
<evidence type="ECO:0000256" key="1">
    <source>
        <dbReference type="SAM" id="MobiDB-lite"/>
    </source>
</evidence>
<dbReference type="Pfam" id="PF20722">
    <property type="entry name" value="DUF6830"/>
    <property type="match status" value="1"/>
</dbReference>
<feature type="domain" description="DUF6830" evidence="2">
    <location>
        <begin position="128"/>
        <end position="241"/>
    </location>
</feature>
<gene>
    <name evidence="3" type="ORF">SCHPADRAFT_944890</name>
</gene>
<dbReference type="OrthoDB" id="3232986at2759"/>
<sequence>MAHSRLVDWEKCLAVQLTGVDKEATGNDAGDDDDDEPNFNDVWNGFDGDISNDNDNDRVGCEDGSGNLDENIDNADDSIELNSDPYGFPAHQERLLRLKHFKAFIADTGKYIPKPEKDNFAPLGSNSARTIVKNDTTAFALTVRITYRKRSLDNVSELYQLPSLLDSILLYYGCREQIQLPFAVVDCWSKVRLQLRTTQNERVVASPHTVAALPPTDALPYGFCNFVLIKDPPNVPYRGIQGAGNSHYVAQIRLIFSPFVRRPRRGAGVTNTRHLLAYVQPLKPARGTLSLQDDGRFDHVPDDNIEMFRLVRDLNPDGSRVGKVVRLLEIWRPIDVIPVFGEECPEEWNRDNSVELATEFYVNSFADKETYQAVY</sequence>
<protein>
    <recommendedName>
        <fullName evidence="2">DUF6830 domain-containing protein</fullName>
    </recommendedName>
</protein>
<feature type="region of interest" description="Disordered" evidence="1">
    <location>
        <begin position="23"/>
        <end position="56"/>
    </location>
</feature>
<keyword evidence="4" id="KW-1185">Reference proteome</keyword>
<proteinExistence type="predicted"/>
<evidence type="ECO:0000313" key="4">
    <source>
        <dbReference type="Proteomes" id="UP000053477"/>
    </source>
</evidence>
<dbReference type="Proteomes" id="UP000053477">
    <property type="component" value="Unassembled WGS sequence"/>
</dbReference>
<reference evidence="3 4" key="1">
    <citation type="submission" date="2015-04" db="EMBL/GenBank/DDBJ databases">
        <title>Complete genome sequence of Schizopora paradoxa KUC8140, a cosmopolitan wood degrader in East Asia.</title>
        <authorList>
            <consortium name="DOE Joint Genome Institute"/>
            <person name="Min B."/>
            <person name="Park H."/>
            <person name="Jang Y."/>
            <person name="Kim J.-J."/>
            <person name="Kim K.H."/>
            <person name="Pangilinan J."/>
            <person name="Lipzen A."/>
            <person name="Riley R."/>
            <person name="Grigoriev I.V."/>
            <person name="Spatafora J.W."/>
            <person name="Choi I.-G."/>
        </authorList>
    </citation>
    <scope>NUCLEOTIDE SEQUENCE [LARGE SCALE GENOMIC DNA]</scope>
    <source>
        <strain evidence="3 4">KUC8140</strain>
    </source>
</reference>
<evidence type="ECO:0000313" key="3">
    <source>
        <dbReference type="EMBL" id="KLO07926.1"/>
    </source>
</evidence>
<dbReference type="InParanoid" id="A0A0H2RSY1"/>
<organism evidence="3 4">
    <name type="scientific">Schizopora paradoxa</name>
    <dbReference type="NCBI Taxonomy" id="27342"/>
    <lineage>
        <taxon>Eukaryota</taxon>
        <taxon>Fungi</taxon>
        <taxon>Dikarya</taxon>
        <taxon>Basidiomycota</taxon>
        <taxon>Agaricomycotina</taxon>
        <taxon>Agaricomycetes</taxon>
        <taxon>Hymenochaetales</taxon>
        <taxon>Schizoporaceae</taxon>
        <taxon>Schizopora</taxon>
    </lineage>
</organism>
<accession>A0A0H2RSY1</accession>
<evidence type="ECO:0000259" key="2">
    <source>
        <dbReference type="Pfam" id="PF20722"/>
    </source>
</evidence>
<name>A0A0H2RSY1_9AGAM</name>
<feature type="compositionally biased region" description="Acidic residues" evidence="1">
    <location>
        <begin position="29"/>
        <end position="38"/>
    </location>
</feature>